<reference evidence="2" key="1">
    <citation type="journal article" date="2023" name="GigaByte">
        <title>Genome assembly of the bearded iris, Iris pallida Lam.</title>
        <authorList>
            <person name="Bruccoleri R.E."/>
            <person name="Oakeley E.J."/>
            <person name="Faust A.M.E."/>
            <person name="Altorfer M."/>
            <person name="Dessus-Babus S."/>
            <person name="Burckhardt D."/>
            <person name="Oertli M."/>
            <person name="Naumann U."/>
            <person name="Petersen F."/>
            <person name="Wong J."/>
        </authorList>
    </citation>
    <scope>NUCLEOTIDE SEQUENCE</scope>
    <source>
        <strain evidence="2">GSM-AAB239-AS_SAM_17_03QT</strain>
    </source>
</reference>
<comment type="caution">
    <text evidence="2">The sequence shown here is derived from an EMBL/GenBank/DDBJ whole genome shotgun (WGS) entry which is preliminary data.</text>
</comment>
<evidence type="ECO:0000313" key="2">
    <source>
        <dbReference type="EMBL" id="KAJ6815660.1"/>
    </source>
</evidence>
<dbReference type="Proteomes" id="UP001140949">
    <property type="component" value="Unassembled WGS sequence"/>
</dbReference>
<keyword evidence="3" id="KW-1185">Reference proteome</keyword>
<feature type="region of interest" description="Disordered" evidence="1">
    <location>
        <begin position="1"/>
        <end position="22"/>
    </location>
</feature>
<name>A0AAX6FGX1_IRIPA</name>
<sequence length="236" mass="26091">MQRLPPFSGHPGPRARACLPEGTTPNHHCLRLGSSATATARASTNGTARPARLNHRRCVPLSRALGRSSEPGDDRLRQFRRTPIPRIRCWDDASSSCRLSTPCIEPRRSAAALQPSGRHHDRAYVPPRHWRRFRPPHVVETPTSLQSFPLPLPAPLADSVGPTASHRPFRRCHCSLDLTQCMTRNDNAGPQASLAAIILSTGRLGYAEDDLEIENSCIIFINCKVIFPLILNVVIN</sequence>
<evidence type="ECO:0000313" key="3">
    <source>
        <dbReference type="Proteomes" id="UP001140949"/>
    </source>
</evidence>
<organism evidence="2 3">
    <name type="scientific">Iris pallida</name>
    <name type="common">Sweet iris</name>
    <dbReference type="NCBI Taxonomy" id="29817"/>
    <lineage>
        <taxon>Eukaryota</taxon>
        <taxon>Viridiplantae</taxon>
        <taxon>Streptophyta</taxon>
        <taxon>Embryophyta</taxon>
        <taxon>Tracheophyta</taxon>
        <taxon>Spermatophyta</taxon>
        <taxon>Magnoliopsida</taxon>
        <taxon>Liliopsida</taxon>
        <taxon>Asparagales</taxon>
        <taxon>Iridaceae</taxon>
        <taxon>Iridoideae</taxon>
        <taxon>Irideae</taxon>
        <taxon>Iris</taxon>
    </lineage>
</organism>
<reference evidence="2" key="2">
    <citation type="submission" date="2023-04" db="EMBL/GenBank/DDBJ databases">
        <authorList>
            <person name="Bruccoleri R.E."/>
            <person name="Oakeley E.J."/>
            <person name="Faust A.-M."/>
            <person name="Dessus-Babus S."/>
            <person name="Altorfer M."/>
            <person name="Burckhardt D."/>
            <person name="Oertli M."/>
            <person name="Naumann U."/>
            <person name="Petersen F."/>
            <person name="Wong J."/>
        </authorList>
    </citation>
    <scope>NUCLEOTIDE SEQUENCE</scope>
    <source>
        <strain evidence="2">GSM-AAB239-AS_SAM_17_03QT</strain>
        <tissue evidence="2">Leaf</tissue>
    </source>
</reference>
<dbReference type="EMBL" id="JANAVB010028685">
    <property type="protein sequence ID" value="KAJ6815660.1"/>
    <property type="molecule type" value="Genomic_DNA"/>
</dbReference>
<proteinExistence type="predicted"/>
<evidence type="ECO:0000256" key="1">
    <source>
        <dbReference type="SAM" id="MobiDB-lite"/>
    </source>
</evidence>
<dbReference type="AlphaFoldDB" id="A0AAX6FGX1"/>
<gene>
    <name evidence="2" type="ORF">M6B38_133665</name>
</gene>
<accession>A0AAX6FGX1</accession>
<protein>
    <submittedName>
        <fullName evidence="2">Formin-like protein 3 isoform X1</fullName>
    </submittedName>
</protein>